<dbReference type="RefSeq" id="WP_286299829.1">
    <property type="nucleotide sequence ID" value="NZ_AP027728.1"/>
</dbReference>
<evidence type="ECO:0008006" key="3">
    <source>
        <dbReference type="Google" id="ProtNLM"/>
    </source>
</evidence>
<protein>
    <recommendedName>
        <fullName evidence="3">FHA domain-containing protein</fullName>
    </recommendedName>
</protein>
<proteinExistence type="predicted"/>
<keyword evidence="2" id="KW-1185">Reference proteome</keyword>
<name>A0ABN6X4G8_9MICO</name>
<reference evidence="2" key="1">
    <citation type="journal article" date="2019" name="Int. J. Syst. Evol. Microbiol.">
        <title>The Global Catalogue of Microorganisms (GCM) 10K type strain sequencing project: providing services to taxonomists for standard genome sequencing and annotation.</title>
        <authorList>
            <consortium name="The Broad Institute Genomics Platform"/>
            <consortium name="The Broad Institute Genome Sequencing Center for Infectious Disease"/>
            <person name="Wu L."/>
            <person name="Ma J."/>
        </authorList>
    </citation>
    <scope>NUCLEOTIDE SEQUENCE [LARGE SCALE GENOMIC DNA]</scope>
    <source>
        <strain evidence="2">NBRC 106310</strain>
    </source>
</reference>
<evidence type="ECO:0000313" key="2">
    <source>
        <dbReference type="Proteomes" id="UP001321543"/>
    </source>
</evidence>
<evidence type="ECO:0000313" key="1">
    <source>
        <dbReference type="EMBL" id="BDZ39592.1"/>
    </source>
</evidence>
<dbReference type="Proteomes" id="UP001321543">
    <property type="component" value="Chromosome"/>
</dbReference>
<accession>A0ABN6X4G8</accession>
<dbReference type="EMBL" id="AP027728">
    <property type="protein sequence ID" value="BDZ39592.1"/>
    <property type="molecule type" value="Genomic_DNA"/>
</dbReference>
<gene>
    <name evidence="1" type="ORF">GCM10025863_22060</name>
</gene>
<organism evidence="1 2">
    <name type="scientific">Microbacterium suwonense</name>
    <dbReference type="NCBI Taxonomy" id="683047"/>
    <lineage>
        <taxon>Bacteria</taxon>
        <taxon>Bacillati</taxon>
        <taxon>Actinomycetota</taxon>
        <taxon>Actinomycetes</taxon>
        <taxon>Micrococcales</taxon>
        <taxon>Microbacteriaceae</taxon>
        <taxon>Microbacterium</taxon>
    </lineage>
</organism>
<sequence>MPEIQKQGTPEPAQSTALLLEFGAQRELIPAGTSFVIGRGADLSIDDNPYVHRRFLEIAERDGIWWLANVGSGLTASVASADGLAQSWLAPGASMPLVFGATTVMFTAGETTYEFSLTADTPYYQVSASWSRAAGADGVAELLSPMQRILLTALAEPMLRHGDGGSVQLPALDEVAARLGWSIEKLGRRVDSLCGKFARHGIRGLERRPDGEILASSRSRLVEHAIGARIVTTEDLPLLDAFVAQDDIAAVASSR</sequence>